<sequence length="988" mass="109379">MNMNNLFSGAESHLLGSTGTAKNKSTSLSTFSNDSKTNRNATLPSFPFDVTLAFLVNNECCDISKGVNIDAVMTQDASKPLIDANTKSQTVPIPDYVIQAANRQQLEQSEKEQEVFRKHQQDEWEKMMKEIDINQYNQENAEPYTQTYQGEYTPEPSYNSYPSQSNQFVTTSMPLTPSYPSNNSFQPHGYGDAEYIDRTSGQTHGYANEYYDGYIPPREDFQGEYDDTYDSYEPEPSYRNQHSNQNVHQPYYYDQPEPIYTHGHSYGHSIHGMYVPSETSYQQPVYDPYDSYEPYSYQNYPRSQVGSYTHVQSPLPPPPLSHYGRSSYSSYSSHAQSSYPQYQEYQQPPVLAIIEALSQNQFTTFAPPSAMTMSGQGIGQGTGGSNTGTSQGYSNPFLRQDFSIPLNGSFKEASNNSSNSANSEQVDPANEKPKKKLTEAQQQRIDFMQQCPPGQEEEANLLFNNAKKYEKAGMIVEWEGGPLIVYEQIAEWQHTKETDNYVKRVQKNYERPAVLIDFITGMIFKKKPFKATTILTRAIEDNREALQQEYADRPPPAPIVATRQIATDCFWEGFHQVAASLDPSSQQNAGSSSGSSGRMGAGRMGSAKMDFTTEGGTGTKSQEDGTEEQEVDRSFSLMNIANVGLGLLQSFFGGKSTPESSAPASTQIPDQKPSSSSSYSAIHPPSTVFSQPSSFTPSVPSYDDVIAQLRHESDLIESQQRDFDASYAASNVMGTVADSASRFSYRSFPVGVGPGPSIGPSPSPASIEVLPDIEQQHQSRHRPRKSDSRKNPSPQDHSSPGFKTPVTPDTDRSHSSELGLTTANEDANHTNSADGTPSALQNRRRYPTLSIQTNTGNHPTPTLIPTEIVHSQESLHSTISLDPLMRQSIEVTVNPHITLLGKRENEDKLPVHDKTLSTPPRVSQTPQMSDISSHLDPNHFSSPSTPPENLKLQDRKTEHHSASSNPIKHHGTQSASDSCTDGDGDMSN</sequence>
<feature type="compositionally biased region" description="Polar residues" evidence="1">
    <location>
        <begin position="916"/>
        <end position="932"/>
    </location>
</feature>
<feature type="compositionally biased region" description="Polar residues" evidence="1">
    <location>
        <begin position="657"/>
        <end position="669"/>
    </location>
</feature>
<feature type="compositionally biased region" description="Low complexity" evidence="1">
    <location>
        <begin position="673"/>
        <end position="686"/>
    </location>
</feature>
<feature type="compositionally biased region" description="Basic and acidic residues" evidence="1">
    <location>
        <begin position="951"/>
        <end position="961"/>
    </location>
</feature>
<evidence type="ECO:0000313" key="2">
    <source>
        <dbReference type="EMBL" id="AYV87042.1"/>
    </source>
</evidence>
<gene>
    <name evidence="2" type="ORF">Sylvanvirus20_8</name>
</gene>
<feature type="region of interest" description="Disordered" evidence="1">
    <location>
        <begin position="774"/>
        <end position="844"/>
    </location>
</feature>
<feature type="region of interest" description="Disordered" evidence="1">
    <location>
        <begin position="655"/>
        <end position="697"/>
    </location>
</feature>
<proteinExistence type="predicted"/>
<feature type="region of interest" description="Disordered" evidence="1">
    <location>
        <begin position="581"/>
        <end position="631"/>
    </location>
</feature>
<organism evidence="2">
    <name type="scientific">Sylvanvirus sp</name>
    <dbReference type="NCBI Taxonomy" id="2487774"/>
    <lineage>
        <taxon>Viruses</taxon>
    </lineage>
</organism>
<reference evidence="2" key="1">
    <citation type="submission" date="2018-10" db="EMBL/GenBank/DDBJ databases">
        <title>Hidden diversity of soil giant viruses.</title>
        <authorList>
            <person name="Schulz F."/>
            <person name="Alteio L."/>
            <person name="Goudeau D."/>
            <person name="Ryan E.M."/>
            <person name="Malmstrom R.R."/>
            <person name="Blanchard J."/>
            <person name="Woyke T."/>
        </authorList>
    </citation>
    <scope>NUCLEOTIDE SEQUENCE</scope>
    <source>
        <strain evidence="2">SYV1</strain>
    </source>
</reference>
<accession>A0A3G5AIK5</accession>
<feature type="compositionally biased region" description="Basic and acidic residues" evidence="1">
    <location>
        <begin position="429"/>
        <end position="438"/>
    </location>
</feature>
<name>A0A3G5AIK5_9VIRU</name>
<feature type="region of interest" description="Disordered" evidence="1">
    <location>
        <begin position="373"/>
        <end position="440"/>
    </location>
</feature>
<feature type="region of interest" description="Disordered" evidence="1">
    <location>
        <begin position="219"/>
        <end position="244"/>
    </location>
</feature>
<feature type="compositionally biased region" description="Basic and acidic residues" evidence="1">
    <location>
        <begin position="903"/>
        <end position="915"/>
    </location>
</feature>
<dbReference type="EMBL" id="MK072526">
    <property type="protein sequence ID" value="AYV87042.1"/>
    <property type="molecule type" value="Genomic_DNA"/>
</dbReference>
<feature type="compositionally biased region" description="Low complexity" evidence="1">
    <location>
        <begin position="413"/>
        <end position="423"/>
    </location>
</feature>
<feature type="region of interest" description="Disordered" evidence="1">
    <location>
        <begin position="17"/>
        <end position="40"/>
    </location>
</feature>
<feature type="compositionally biased region" description="Polar residues" evidence="1">
    <location>
        <begin position="962"/>
        <end position="979"/>
    </location>
</feature>
<feature type="region of interest" description="Disordered" evidence="1">
    <location>
        <begin position="307"/>
        <end position="341"/>
    </location>
</feature>
<feature type="compositionally biased region" description="Polar residues" evidence="1">
    <location>
        <begin position="687"/>
        <end position="697"/>
    </location>
</feature>
<feature type="compositionally biased region" description="Acidic residues" evidence="1">
    <location>
        <begin position="222"/>
        <end position="233"/>
    </location>
</feature>
<protein>
    <submittedName>
        <fullName evidence="2">Uncharacterized protein</fullName>
    </submittedName>
</protein>
<evidence type="ECO:0000256" key="1">
    <source>
        <dbReference type="SAM" id="MobiDB-lite"/>
    </source>
</evidence>
<feature type="compositionally biased region" description="Low complexity" evidence="1">
    <location>
        <begin position="321"/>
        <end position="341"/>
    </location>
</feature>
<feature type="compositionally biased region" description="Gly residues" evidence="1">
    <location>
        <begin position="376"/>
        <end position="386"/>
    </location>
</feature>
<feature type="compositionally biased region" description="Polar residues" evidence="1">
    <location>
        <begin position="816"/>
        <end position="841"/>
    </location>
</feature>
<feature type="region of interest" description="Disordered" evidence="1">
    <location>
        <begin position="903"/>
        <end position="988"/>
    </location>
</feature>